<evidence type="ECO:0000313" key="2">
    <source>
        <dbReference type="Proteomes" id="UP000489600"/>
    </source>
</evidence>
<keyword evidence="2" id="KW-1185">Reference proteome</keyword>
<accession>A0A565AZA0</accession>
<dbReference type="Proteomes" id="UP000489600">
    <property type="component" value="Unassembled WGS sequence"/>
</dbReference>
<name>A0A565AZA0_9BRAS</name>
<sequence length="138" mass="15097">MDVTLVVSSWSRQLSVAGHQQVSSCQIQAPLYGFLLGLWMVYTGWNEICQAYGFTMVAALQWTPASVSRRTRLEAIENIPTSHDSTSMVSCSMDAKLQGLMIIGDTVSPRLRTNLTGSGSWISIIGTWGITALAIKRD</sequence>
<organism evidence="1 2">
    <name type="scientific">Arabis nemorensis</name>
    <dbReference type="NCBI Taxonomy" id="586526"/>
    <lineage>
        <taxon>Eukaryota</taxon>
        <taxon>Viridiplantae</taxon>
        <taxon>Streptophyta</taxon>
        <taxon>Embryophyta</taxon>
        <taxon>Tracheophyta</taxon>
        <taxon>Spermatophyta</taxon>
        <taxon>Magnoliopsida</taxon>
        <taxon>eudicotyledons</taxon>
        <taxon>Gunneridae</taxon>
        <taxon>Pentapetalae</taxon>
        <taxon>rosids</taxon>
        <taxon>malvids</taxon>
        <taxon>Brassicales</taxon>
        <taxon>Brassicaceae</taxon>
        <taxon>Arabideae</taxon>
        <taxon>Arabis</taxon>
    </lineage>
</organism>
<dbReference type="AlphaFoldDB" id="A0A565AZA0"/>
<comment type="caution">
    <text evidence="1">The sequence shown here is derived from an EMBL/GenBank/DDBJ whole genome shotgun (WGS) entry which is preliminary data.</text>
</comment>
<evidence type="ECO:0000313" key="1">
    <source>
        <dbReference type="EMBL" id="VVA94403.1"/>
    </source>
</evidence>
<gene>
    <name evidence="1" type="ORF">ANE_LOCUS4848</name>
</gene>
<dbReference type="EMBL" id="CABITT030000002">
    <property type="protein sequence ID" value="VVA94403.1"/>
    <property type="molecule type" value="Genomic_DNA"/>
</dbReference>
<proteinExistence type="predicted"/>
<protein>
    <submittedName>
        <fullName evidence="1">Uncharacterized protein</fullName>
    </submittedName>
</protein>
<reference evidence="1" key="1">
    <citation type="submission" date="2019-07" db="EMBL/GenBank/DDBJ databases">
        <authorList>
            <person name="Dittberner H."/>
        </authorList>
    </citation>
    <scope>NUCLEOTIDE SEQUENCE [LARGE SCALE GENOMIC DNA]</scope>
</reference>